<name>A0A370LB89_9HYPH</name>
<accession>A0A370LB89</accession>
<gene>
    <name evidence="2" type="ORF">DWE98_01260</name>
</gene>
<dbReference type="EMBL" id="QQTP01000001">
    <property type="protein sequence ID" value="RDJ29234.1"/>
    <property type="molecule type" value="Genomic_DNA"/>
</dbReference>
<evidence type="ECO:0000313" key="3">
    <source>
        <dbReference type="Proteomes" id="UP000255207"/>
    </source>
</evidence>
<reference evidence="3" key="1">
    <citation type="submission" date="2018-07" db="EMBL/GenBank/DDBJ databases">
        <authorList>
            <person name="Safronova V.I."/>
            <person name="Chirak E.R."/>
            <person name="Sazanova A.L."/>
        </authorList>
    </citation>
    <scope>NUCLEOTIDE SEQUENCE [LARGE SCALE GENOMIC DNA]</scope>
    <source>
        <strain evidence="3">RCAM04685</strain>
    </source>
</reference>
<keyword evidence="3" id="KW-1185">Reference proteome</keyword>
<protein>
    <submittedName>
        <fullName evidence="2">DUF2239 family protein</fullName>
    </submittedName>
</protein>
<evidence type="ECO:0000313" key="2">
    <source>
        <dbReference type="EMBL" id="RDJ29234.1"/>
    </source>
</evidence>
<evidence type="ECO:0000256" key="1">
    <source>
        <dbReference type="SAM" id="MobiDB-lite"/>
    </source>
</evidence>
<dbReference type="RefSeq" id="WP_114827351.1">
    <property type="nucleotide sequence ID" value="NZ_QQTO01000019.1"/>
</dbReference>
<comment type="caution">
    <text evidence="2">The sequence shown here is derived from an EMBL/GenBank/DDBJ whole genome shotgun (WGS) entry which is preliminary data.</text>
</comment>
<organism evidence="2 3">
    <name type="scientific">Bosea caraganae</name>
    <dbReference type="NCBI Taxonomy" id="2763117"/>
    <lineage>
        <taxon>Bacteria</taxon>
        <taxon>Pseudomonadati</taxon>
        <taxon>Pseudomonadota</taxon>
        <taxon>Alphaproteobacteria</taxon>
        <taxon>Hyphomicrobiales</taxon>
        <taxon>Boseaceae</taxon>
        <taxon>Bosea</taxon>
    </lineage>
</organism>
<feature type="region of interest" description="Disordered" evidence="1">
    <location>
        <begin position="76"/>
        <end position="96"/>
    </location>
</feature>
<dbReference type="Proteomes" id="UP000255207">
    <property type="component" value="Unassembled WGS sequence"/>
</dbReference>
<dbReference type="InterPro" id="IPR018715">
    <property type="entry name" value="DUF2239"/>
</dbReference>
<dbReference type="AlphaFoldDB" id="A0A370LB89"/>
<proteinExistence type="predicted"/>
<dbReference type="OrthoDB" id="282960at2"/>
<sequence length="216" mass="22958">MPLLLSKPCTAFQDARRIAAGPLIDVALAVKAAMDAAPTASFLAFDDATGAVVDFDLRGTTAEIVARLAQRAEAARRANQSARRSEGDGARQGRGRPKLGVVAREVTLLPRHWDWLASQPGGASQVLRRLVDEARRGDGGRSEARAAKEAAYAFMSAMAGNFEGFEEAVRALFADDRTGLVEHARTWPPDIRSHAEALMTRAAPSPPGDPADASLS</sequence>
<dbReference type="Pfam" id="PF09998">
    <property type="entry name" value="DUF2239"/>
    <property type="match status" value="1"/>
</dbReference>